<name>A0AAW0EH21_9AGAR</name>
<dbReference type="EMBL" id="JAWWNJ010000001">
    <property type="protein sequence ID" value="KAK7064759.1"/>
    <property type="molecule type" value="Genomic_DNA"/>
</dbReference>
<sequence>MTDAEQCSTQIPPGVMDALLRPSQTRPTSRTLDSFPTGLAELTTSESASSKHNKYDLLCPRPECASLILRTGVASLVEKHSLQVSRVYPFTLKRPADQAHMCGNSWNLPTAHIRSFRLSLIPPRRRIGG</sequence>
<proteinExistence type="predicted"/>
<accession>A0AAW0EH21</accession>
<protein>
    <submittedName>
        <fullName evidence="1">Uncharacterized protein</fullName>
    </submittedName>
</protein>
<comment type="caution">
    <text evidence="1">The sequence shown here is derived from an EMBL/GenBank/DDBJ whole genome shotgun (WGS) entry which is preliminary data.</text>
</comment>
<evidence type="ECO:0000313" key="1">
    <source>
        <dbReference type="EMBL" id="KAK7064759.1"/>
    </source>
</evidence>
<evidence type="ECO:0000313" key="2">
    <source>
        <dbReference type="Proteomes" id="UP001362999"/>
    </source>
</evidence>
<organism evidence="1 2">
    <name type="scientific">Favolaschia claudopus</name>
    <dbReference type="NCBI Taxonomy" id="2862362"/>
    <lineage>
        <taxon>Eukaryota</taxon>
        <taxon>Fungi</taxon>
        <taxon>Dikarya</taxon>
        <taxon>Basidiomycota</taxon>
        <taxon>Agaricomycotina</taxon>
        <taxon>Agaricomycetes</taxon>
        <taxon>Agaricomycetidae</taxon>
        <taxon>Agaricales</taxon>
        <taxon>Marasmiineae</taxon>
        <taxon>Mycenaceae</taxon>
        <taxon>Favolaschia</taxon>
    </lineage>
</organism>
<reference evidence="1 2" key="1">
    <citation type="journal article" date="2024" name="J Genomics">
        <title>Draft genome sequencing and assembly of Favolaschia claudopus CIRM-BRFM 2984 isolated from oak limbs.</title>
        <authorList>
            <person name="Navarro D."/>
            <person name="Drula E."/>
            <person name="Chaduli D."/>
            <person name="Cazenave R."/>
            <person name="Ahrendt S."/>
            <person name="Wang J."/>
            <person name="Lipzen A."/>
            <person name="Daum C."/>
            <person name="Barry K."/>
            <person name="Grigoriev I.V."/>
            <person name="Favel A."/>
            <person name="Rosso M.N."/>
            <person name="Martin F."/>
        </authorList>
    </citation>
    <scope>NUCLEOTIDE SEQUENCE [LARGE SCALE GENOMIC DNA]</scope>
    <source>
        <strain evidence="1 2">CIRM-BRFM 2984</strain>
    </source>
</reference>
<dbReference type="AlphaFoldDB" id="A0AAW0EH21"/>
<keyword evidence="2" id="KW-1185">Reference proteome</keyword>
<gene>
    <name evidence="1" type="ORF">R3P38DRAFT_3165772</name>
</gene>
<dbReference type="Proteomes" id="UP001362999">
    <property type="component" value="Unassembled WGS sequence"/>
</dbReference>